<dbReference type="PANTHER" id="PTHR44757:SF2">
    <property type="entry name" value="BIOFILM ARCHITECTURE MAINTENANCE PROTEIN MBAA"/>
    <property type="match status" value="1"/>
</dbReference>
<keyword evidence="1" id="KW-0472">Membrane</keyword>
<dbReference type="Proteomes" id="UP000289200">
    <property type="component" value="Unassembled WGS sequence"/>
</dbReference>
<dbReference type="NCBIfam" id="TIGR00254">
    <property type="entry name" value="GGDEF"/>
    <property type="match status" value="1"/>
</dbReference>
<organism evidence="5 6">
    <name type="scientific">Rhodoplanes serenus</name>
    <dbReference type="NCBI Taxonomy" id="200615"/>
    <lineage>
        <taxon>Bacteria</taxon>
        <taxon>Pseudomonadati</taxon>
        <taxon>Pseudomonadota</taxon>
        <taxon>Alphaproteobacteria</taxon>
        <taxon>Hyphomicrobiales</taxon>
        <taxon>Nitrobacteraceae</taxon>
        <taxon>Rhodoplanes</taxon>
    </lineage>
</organism>
<dbReference type="SMART" id="SM00052">
    <property type="entry name" value="EAL"/>
    <property type="match status" value="1"/>
</dbReference>
<dbReference type="SMART" id="SM01080">
    <property type="entry name" value="CHASE2"/>
    <property type="match status" value="1"/>
</dbReference>
<dbReference type="InterPro" id="IPR000014">
    <property type="entry name" value="PAS"/>
</dbReference>
<dbReference type="OrthoDB" id="9814202at2"/>
<dbReference type="SUPFAM" id="SSF55073">
    <property type="entry name" value="Nucleotide cyclase"/>
    <property type="match status" value="1"/>
</dbReference>
<accession>A0A3S4B4G4</accession>
<evidence type="ECO:0000259" key="2">
    <source>
        <dbReference type="PROSITE" id="PS50112"/>
    </source>
</evidence>
<dbReference type="CDD" id="cd00130">
    <property type="entry name" value="PAS"/>
    <property type="match status" value="1"/>
</dbReference>
<dbReference type="InterPro" id="IPR029787">
    <property type="entry name" value="Nucleotide_cyclase"/>
</dbReference>
<dbReference type="InterPro" id="IPR035919">
    <property type="entry name" value="EAL_sf"/>
</dbReference>
<evidence type="ECO:0000313" key="6">
    <source>
        <dbReference type="Proteomes" id="UP000289200"/>
    </source>
</evidence>
<dbReference type="SUPFAM" id="SSF55785">
    <property type="entry name" value="PYP-like sensor domain (PAS domain)"/>
    <property type="match status" value="1"/>
</dbReference>
<dbReference type="InterPro" id="IPR000160">
    <property type="entry name" value="GGDEF_dom"/>
</dbReference>
<feature type="transmembrane region" description="Helical" evidence="1">
    <location>
        <begin position="268"/>
        <end position="289"/>
    </location>
</feature>
<evidence type="ECO:0000259" key="4">
    <source>
        <dbReference type="PROSITE" id="PS50887"/>
    </source>
</evidence>
<evidence type="ECO:0000313" key="5">
    <source>
        <dbReference type="EMBL" id="VCU11417.1"/>
    </source>
</evidence>
<reference evidence="6" key="1">
    <citation type="submission" date="2018-10" db="EMBL/GenBank/DDBJ databases">
        <authorList>
            <person name="Peiro R."/>
            <person name="Begona"/>
            <person name="Cbmso G."/>
            <person name="Lopez M."/>
            <person name="Gonzalez S."/>
            <person name="Sacristan E."/>
            <person name="Castillo E."/>
        </authorList>
    </citation>
    <scope>NUCLEOTIDE SEQUENCE [LARGE SCALE GENOMIC DNA]</scope>
</reference>
<gene>
    <name evidence="5" type="ORF">RHODGE_RHODGE_04628</name>
</gene>
<dbReference type="PROSITE" id="PS50112">
    <property type="entry name" value="PAS"/>
    <property type="match status" value="1"/>
</dbReference>
<dbReference type="InterPro" id="IPR052155">
    <property type="entry name" value="Biofilm_reg_signaling"/>
</dbReference>
<dbReference type="PROSITE" id="PS50887">
    <property type="entry name" value="GGDEF"/>
    <property type="match status" value="1"/>
</dbReference>
<feature type="domain" description="PAS" evidence="2">
    <location>
        <begin position="354"/>
        <end position="399"/>
    </location>
</feature>
<dbReference type="PANTHER" id="PTHR44757">
    <property type="entry name" value="DIGUANYLATE CYCLASE DGCP"/>
    <property type="match status" value="1"/>
</dbReference>
<dbReference type="CDD" id="cd01949">
    <property type="entry name" value="GGDEF"/>
    <property type="match status" value="1"/>
</dbReference>
<name>A0A3S4B4G4_9BRAD</name>
<dbReference type="Pfam" id="PF00990">
    <property type="entry name" value="GGDEF"/>
    <property type="match status" value="1"/>
</dbReference>
<dbReference type="NCBIfam" id="TIGR00229">
    <property type="entry name" value="sensory_box"/>
    <property type="match status" value="1"/>
</dbReference>
<dbReference type="Pfam" id="PF05226">
    <property type="entry name" value="CHASE2"/>
    <property type="match status" value="1"/>
</dbReference>
<dbReference type="SUPFAM" id="SSF141868">
    <property type="entry name" value="EAL domain-like"/>
    <property type="match status" value="1"/>
</dbReference>
<comment type="caution">
    <text evidence="5">The sequence shown here is derived from an EMBL/GenBank/DDBJ whole genome shotgun (WGS) entry which is preliminary data.</text>
</comment>
<dbReference type="RefSeq" id="WP_129611385.1">
    <property type="nucleotide sequence ID" value="NZ_UWOC01000199.1"/>
</dbReference>
<evidence type="ECO:0000259" key="3">
    <source>
        <dbReference type="PROSITE" id="PS50883"/>
    </source>
</evidence>
<dbReference type="InterPro" id="IPR001633">
    <property type="entry name" value="EAL_dom"/>
</dbReference>
<dbReference type="CDD" id="cd01948">
    <property type="entry name" value="EAL"/>
    <property type="match status" value="1"/>
</dbReference>
<proteinExistence type="predicted"/>
<dbReference type="Pfam" id="PF13426">
    <property type="entry name" value="PAS_9"/>
    <property type="match status" value="1"/>
</dbReference>
<dbReference type="PROSITE" id="PS50883">
    <property type="entry name" value="EAL"/>
    <property type="match status" value="1"/>
</dbReference>
<dbReference type="InterPro" id="IPR043128">
    <property type="entry name" value="Rev_trsase/Diguanyl_cyclase"/>
</dbReference>
<sequence>MHRSRVILLVAALVTVGLLTGARDILRDALTDLRFAVLSRPATGSIAVVAMDARSIEAIGVWPWSRRLHAALIGRLEQFGATDIVFDIDFSSRSAPAEDAAFAAALRQAEGSVVLPTFKQPTASHGYQGPDRVTMPLRQFRDIAWPAVVTVPVEADGRVRRYLYQDHMDGLTVPTVGAYLGGPTAGRDDAFWIDFGIAATTVPVISYIDVLANAETAAAQLAGKKVIIGGTAIELGDRFTVPNGRVIPGVLLQAIAGESILQGRALTMSGPVVATLGLLGLAGLVSLLWGRVSAPALGGVVIGLALAIEAGALLVQATWPIIVDTALVQIALAGLLAALVMSELDLRGLLGRIADLRFQKVTMSLGDGLICTDQAGVITLCNPSAATLFGCAPDDLVGQPFAAVCPERRTATAIEPFALGELSPEAVHRAAREPIELVGRRRDGETFPIEGVLSAWQGTDGWQFGLVLRDVSVQRREAERIRYLAEHDTLTGLVNRQVLHARLADATAAALASGRQVALLIIDLDKFKQVNDTLGHRHGDALLCAVADRLASFVATPDFVARVSGDEFAVVLIGDTVAARATALMEHIASSFAATPLLVCEREMRINVSVGGACAPADAASPEELLANADLALYRAKTAGRGCSVRFEPSFRAEFDQRLELEQGLARALLHDEFELFYQPQIDLATGALAGAEALIRWWHPRRGLLTPGAFMPVANASSVSDAISLWVLRRACRQAAAWSDAGHPIRIGVNLSPSQLLFGDLAATVADVLATTGLSPSRLELEVTEDILIADDEAAARTFGQIRQLGVQIAFDDFGTGYGSLSYLKKFAPDRLKIDKSFVHELTIGTDDAAIVRSTIGLGKQLGLSVIAEGIEHTDTVGLLRSMGCDEGQGYLFGAPMRAATFEQTFFVAPRTDVGRGGRADAA</sequence>
<dbReference type="Gene3D" id="3.20.20.450">
    <property type="entry name" value="EAL domain"/>
    <property type="match status" value="1"/>
</dbReference>
<dbReference type="Gene3D" id="3.30.450.20">
    <property type="entry name" value="PAS domain"/>
    <property type="match status" value="1"/>
</dbReference>
<dbReference type="Gene3D" id="3.30.70.270">
    <property type="match status" value="1"/>
</dbReference>
<dbReference type="SMART" id="SM00091">
    <property type="entry name" value="PAS"/>
    <property type="match status" value="1"/>
</dbReference>
<dbReference type="InterPro" id="IPR007890">
    <property type="entry name" value="CHASE2"/>
</dbReference>
<dbReference type="SMART" id="SM00267">
    <property type="entry name" value="GGDEF"/>
    <property type="match status" value="1"/>
</dbReference>
<keyword evidence="1" id="KW-0812">Transmembrane</keyword>
<evidence type="ECO:0000256" key="1">
    <source>
        <dbReference type="SAM" id="Phobius"/>
    </source>
</evidence>
<feature type="domain" description="EAL" evidence="3">
    <location>
        <begin position="658"/>
        <end position="911"/>
    </location>
</feature>
<dbReference type="EMBL" id="UWOC01000199">
    <property type="protein sequence ID" value="VCU11417.1"/>
    <property type="molecule type" value="Genomic_DNA"/>
</dbReference>
<dbReference type="InterPro" id="IPR035965">
    <property type="entry name" value="PAS-like_dom_sf"/>
</dbReference>
<protein>
    <submittedName>
        <fullName evidence="5">Signaling protein</fullName>
    </submittedName>
</protein>
<feature type="transmembrane region" description="Helical" evidence="1">
    <location>
        <begin position="296"/>
        <end position="315"/>
    </location>
</feature>
<keyword evidence="6" id="KW-1185">Reference proteome</keyword>
<feature type="domain" description="GGDEF" evidence="4">
    <location>
        <begin position="515"/>
        <end position="649"/>
    </location>
</feature>
<dbReference type="AlphaFoldDB" id="A0A3S4B4G4"/>
<dbReference type="Pfam" id="PF00563">
    <property type="entry name" value="EAL"/>
    <property type="match status" value="1"/>
</dbReference>
<keyword evidence="1" id="KW-1133">Transmembrane helix</keyword>